<dbReference type="VEuPathDB" id="CryptoDB:Vbra_4022"/>
<evidence type="ECO:0000313" key="2">
    <source>
        <dbReference type="EMBL" id="CEL98135.1"/>
    </source>
</evidence>
<feature type="region of interest" description="Disordered" evidence="1">
    <location>
        <begin position="277"/>
        <end position="296"/>
    </location>
</feature>
<dbReference type="AlphaFoldDB" id="A0A0G4EMB7"/>
<proteinExistence type="predicted"/>
<gene>
    <name evidence="2" type="ORF">Vbra_4022</name>
</gene>
<evidence type="ECO:0000256" key="1">
    <source>
        <dbReference type="SAM" id="MobiDB-lite"/>
    </source>
</evidence>
<evidence type="ECO:0000313" key="3">
    <source>
        <dbReference type="Proteomes" id="UP000041254"/>
    </source>
</evidence>
<dbReference type="InParanoid" id="A0A0G4EMB7"/>
<organism evidence="2 3">
    <name type="scientific">Vitrella brassicaformis (strain CCMP3155)</name>
    <dbReference type="NCBI Taxonomy" id="1169540"/>
    <lineage>
        <taxon>Eukaryota</taxon>
        <taxon>Sar</taxon>
        <taxon>Alveolata</taxon>
        <taxon>Colpodellida</taxon>
        <taxon>Vitrellaceae</taxon>
        <taxon>Vitrella</taxon>
    </lineage>
</organism>
<protein>
    <submittedName>
        <fullName evidence="2">Uncharacterized protein</fullName>
    </submittedName>
</protein>
<accession>A0A0G4EMB7</accession>
<dbReference type="Proteomes" id="UP000041254">
    <property type="component" value="Unassembled WGS sequence"/>
</dbReference>
<dbReference type="PhylomeDB" id="A0A0G4EMB7"/>
<name>A0A0G4EMB7_VITBC</name>
<keyword evidence="3" id="KW-1185">Reference proteome</keyword>
<sequence>MTAQELTGPLWVKQRFAEFAKLCARSGGQGEIWWAGSTSWSEQKSPPKHPDDKAPQLHVDASVSRPRVTRSEVVRANREKPLPKVVVPPELRQYIHDAAVDPYLIDDTYGKLRYRQWTVTHEGYFFWPLIHELVRQTEWRVVVWCADGPDDKRDVDIEYGTADEYNLFLIEKDGLNVSLDIDSDRNFKFDGTLFAVLKGIVGCRKGWADLRWLVRLHGIKQCASVVGKRWRFYYYDQETDEFMKSMNDVLLTPRTGPRGIGAQRVIDYILDRLEHPHNVKQEPDGPGMASKYGVTH</sequence>
<dbReference type="EMBL" id="CDMY01000263">
    <property type="protein sequence ID" value="CEL98135.1"/>
    <property type="molecule type" value="Genomic_DNA"/>
</dbReference>
<reference evidence="2 3" key="1">
    <citation type="submission" date="2014-11" db="EMBL/GenBank/DDBJ databases">
        <authorList>
            <person name="Zhu J."/>
            <person name="Qi W."/>
            <person name="Song R."/>
        </authorList>
    </citation>
    <scope>NUCLEOTIDE SEQUENCE [LARGE SCALE GENOMIC DNA]</scope>
</reference>